<evidence type="ECO:0000313" key="2">
    <source>
        <dbReference type="EMBL" id="KKR91284.1"/>
    </source>
</evidence>
<dbReference type="AlphaFoldDB" id="A0A0G0URA5"/>
<evidence type="ECO:0000313" key="3">
    <source>
        <dbReference type="Proteomes" id="UP000034961"/>
    </source>
</evidence>
<dbReference type="InterPro" id="IPR027417">
    <property type="entry name" value="P-loop_NTPase"/>
</dbReference>
<proteinExistence type="predicted"/>
<feature type="domain" description="Putative endonuclease Z1" evidence="1">
    <location>
        <begin position="387"/>
        <end position="615"/>
    </location>
</feature>
<accession>A0A0G0URA5</accession>
<dbReference type="Pfam" id="PF10593">
    <property type="entry name" value="Z1"/>
    <property type="match status" value="1"/>
</dbReference>
<sequence>MIRTLSDAVTIVEFLMSHQGKSVEDAIKEANIPLPLREQINKYFAPPLEITPPDLILGSTQQIPRCNPDNDSLQQYYGAFQRFLIEEREWDKSTVGTLAETSLDLVERLPKPDSAIEFQERGLVIGYIQSGKTATMSALIARAADEGYKFFIILGGLWKDLRAQTQRRLDQEITGESDDSSDGPFVQHDGNVLRWSRLTQSGPEGDFRAGTSTDFNPRTPKLAVIKKNKRIKNLMKWLEKTHVSLSELPAIIIDDEADHASIDTNYGKVGDDGEPLDPSETNRLIRDLLRMLPKCVYIGFTATPFANVLIDADSDDDLYPRNFIATLPEPSRYFGPRKLFGLGMNPSDLSPDEMEKPVLDVIRDVDEGDLDQIDQVLKHGGNAPSLLSDTLLAFILSSCARLARGHEKSHFSMLVHPSQQTNPQRIFADAIEEELTLFKQAAVRPARFPDVINRARKLWESDFQRVTREQADKDLVEYDFDTIWKFAKQLTESIEIKVLNYRSSDKLEYTGTPKRYIVVGGNKLSRGLTLEGLSISLFTRDANQYDTLLQMGRWFGYRPQYYDLTRIYVDKQMAERFAELARVEDELRADLRKYAQQPNPPTPEQLKPKIRNHPTMVVTSRYKMGAGRPISISFQNTTQQTVVFPVDDKSLLTSNINAAHAFVKGLPVKTQSESQEGMHIWEKVDASLIIEFLEAYVFSREARDVNRQNLVSYIKRQINKGELTTWDVVLPKGSGKQEVHRWTKDIFTRKILRSPMTTRSIRVLSDPNDKTKWQALTGRDLKDPRHGCIMLYLVDKESGLKNVKKFFNKPEDAEDILGLYLIFPESKSNETIEYISQN</sequence>
<dbReference type="EMBL" id="LCAN01000042">
    <property type="protein sequence ID" value="KKR91284.1"/>
    <property type="molecule type" value="Genomic_DNA"/>
</dbReference>
<organism evidence="2 3">
    <name type="scientific">Candidatus Roizmanbacteria bacterium GW2011_GWA1_41_13</name>
    <dbReference type="NCBI Taxonomy" id="1618474"/>
    <lineage>
        <taxon>Bacteria</taxon>
        <taxon>Candidatus Roizmaniibacteriota</taxon>
    </lineage>
</organism>
<dbReference type="SUPFAM" id="SSF52540">
    <property type="entry name" value="P-loop containing nucleoside triphosphate hydrolases"/>
    <property type="match status" value="1"/>
</dbReference>
<comment type="caution">
    <text evidence="2">The sequence shown here is derived from an EMBL/GenBank/DDBJ whole genome shotgun (WGS) entry which is preliminary data.</text>
</comment>
<protein>
    <submittedName>
        <fullName evidence="2">Z1 domain-containing protein</fullName>
    </submittedName>
</protein>
<name>A0A0G0URA5_9BACT</name>
<evidence type="ECO:0000259" key="1">
    <source>
        <dbReference type="Pfam" id="PF10593"/>
    </source>
</evidence>
<reference evidence="2 3" key="1">
    <citation type="journal article" date="2015" name="Nature">
        <title>rRNA introns, odd ribosomes, and small enigmatic genomes across a large radiation of phyla.</title>
        <authorList>
            <person name="Brown C.T."/>
            <person name="Hug L.A."/>
            <person name="Thomas B.C."/>
            <person name="Sharon I."/>
            <person name="Castelle C.J."/>
            <person name="Singh A."/>
            <person name="Wilkins M.J."/>
            <person name="Williams K.H."/>
            <person name="Banfield J.F."/>
        </authorList>
    </citation>
    <scope>NUCLEOTIDE SEQUENCE [LARGE SCALE GENOMIC DNA]</scope>
</reference>
<gene>
    <name evidence="2" type="ORF">UU41_C0042G0003</name>
</gene>
<dbReference type="Proteomes" id="UP000034961">
    <property type="component" value="Unassembled WGS sequence"/>
</dbReference>
<dbReference type="PATRIC" id="fig|1618474.3.peg.1023"/>
<dbReference type="InterPro" id="IPR018310">
    <property type="entry name" value="Put_endonuclease_Z1-dom"/>
</dbReference>